<dbReference type="Gene3D" id="3.40.630.30">
    <property type="match status" value="1"/>
</dbReference>
<dbReference type="CDD" id="cd04301">
    <property type="entry name" value="NAT_SF"/>
    <property type="match status" value="1"/>
</dbReference>
<dbReference type="AlphaFoldDB" id="A0A1H1LDS8"/>
<evidence type="ECO:0000259" key="1">
    <source>
        <dbReference type="PROSITE" id="PS51186"/>
    </source>
</evidence>
<evidence type="ECO:0000313" key="2">
    <source>
        <dbReference type="EMBL" id="SDR72656.1"/>
    </source>
</evidence>
<dbReference type="EMBL" id="LT629763">
    <property type="protein sequence ID" value="SDR72656.1"/>
    <property type="molecule type" value="Genomic_DNA"/>
</dbReference>
<dbReference type="Proteomes" id="UP000243413">
    <property type="component" value="Chromosome I"/>
</dbReference>
<dbReference type="Pfam" id="PF13508">
    <property type="entry name" value="Acetyltransf_7"/>
    <property type="match status" value="1"/>
</dbReference>
<dbReference type="InterPro" id="IPR000182">
    <property type="entry name" value="GNAT_dom"/>
</dbReference>
<protein>
    <submittedName>
        <fullName evidence="2">Acetyltransferase (GNAT) domain-containing protein</fullName>
    </submittedName>
</protein>
<dbReference type="PANTHER" id="PTHR43617:SF2">
    <property type="entry name" value="UPF0039 PROTEIN SLL0451"/>
    <property type="match status" value="1"/>
</dbReference>
<evidence type="ECO:0000313" key="3">
    <source>
        <dbReference type="Proteomes" id="UP000243413"/>
    </source>
</evidence>
<keyword evidence="2" id="KW-0808">Transferase</keyword>
<gene>
    <name evidence="2" type="ORF">SAMN05216271_0185</name>
</gene>
<dbReference type="RefSeq" id="WP_197674515.1">
    <property type="nucleotide sequence ID" value="NZ_LT629763.1"/>
</dbReference>
<sequence>MQIRAMQAADLSAAAEVHQQAFIRQKQSLQWLESSLNAFPRFLSFVAEEQAGVVGYILWAQKSGFRDQAVMELDQVAVLPAEQGRGIARCLIYESLPLVKQQLCRQGSTLKHIIVNTRADNHAQRLYRSALGAEVVATIADLYSADEVLMLSRDMDGKA</sequence>
<reference evidence="3" key="1">
    <citation type="submission" date="2016-10" db="EMBL/GenBank/DDBJ databases">
        <authorList>
            <person name="Varghese N."/>
            <person name="Submissions S."/>
        </authorList>
    </citation>
    <scope>NUCLEOTIDE SEQUENCE [LARGE SCALE GENOMIC DNA]</scope>
    <source>
        <strain evidence="3">JCM 14963</strain>
    </source>
</reference>
<dbReference type="PROSITE" id="PS51186">
    <property type="entry name" value="GNAT"/>
    <property type="match status" value="1"/>
</dbReference>
<accession>A0A1H1LDS8</accession>
<organism evidence="2 3">
    <name type="scientific">Halopseudomonas sabulinigri</name>
    <dbReference type="NCBI Taxonomy" id="472181"/>
    <lineage>
        <taxon>Bacteria</taxon>
        <taxon>Pseudomonadati</taxon>
        <taxon>Pseudomonadota</taxon>
        <taxon>Gammaproteobacteria</taxon>
        <taxon>Pseudomonadales</taxon>
        <taxon>Pseudomonadaceae</taxon>
        <taxon>Halopseudomonas</taxon>
    </lineage>
</organism>
<dbReference type="InterPro" id="IPR016181">
    <property type="entry name" value="Acyl_CoA_acyltransferase"/>
</dbReference>
<dbReference type="SUPFAM" id="SSF55729">
    <property type="entry name" value="Acyl-CoA N-acyltransferases (Nat)"/>
    <property type="match status" value="1"/>
</dbReference>
<dbReference type="GO" id="GO:0016747">
    <property type="term" value="F:acyltransferase activity, transferring groups other than amino-acyl groups"/>
    <property type="evidence" value="ECO:0007669"/>
    <property type="project" value="InterPro"/>
</dbReference>
<name>A0A1H1LDS8_9GAMM</name>
<dbReference type="PANTHER" id="PTHR43617">
    <property type="entry name" value="L-AMINO ACID N-ACETYLTRANSFERASE"/>
    <property type="match status" value="1"/>
</dbReference>
<dbReference type="STRING" id="472181.SAMN05216271_0185"/>
<proteinExistence type="predicted"/>
<feature type="domain" description="N-acetyltransferase" evidence="1">
    <location>
        <begin position="1"/>
        <end position="156"/>
    </location>
</feature>
<dbReference type="InterPro" id="IPR050276">
    <property type="entry name" value="MshD_Acetyltransferase"/>
</dbReference>